<dbReference type="EMBL" id="LWDG02000450">
    <property type="protein sequence ID" value="KAE8265448.1"/>
    <property type="molecule type" value="Genomic_DNA"/>
</dbReference>
<feature type="compositionally biased region" description="Polar residues" evidence="1">
    <location>
        <begin position="308"/>
        <end position="317"/>
    </location>
</feature>
<feature type="compositionally biased region" description="Basic residues" evidence="1">
    <location>
        <begin position="277"/>
        <end position="288"/>
    </location>
</feature>
<evidence type="ECO:0000313" key="2">
    <source>
        <dbReference type="EMBL" id="KAE8265448.1"/>
    </source>
</evidence>
<feature type="compositionally biased region" description="Polar residues" evidence="1">
    <location>
        <begin position="561"/>
        <end position="575"/>
    </location>
</feature>
<feature type="compositionally biased region" description="Basic and acidic residues" evidence="1">
    <location>
        <begin position="363"/>
        <end position="392"/>
    </location>
</feature>
<feature type="compositionally biased region" description="Acidic residues" evidence="1">
    <location>
        <begin position="808"/>
        <end position="826"/>
    </location>
</feature>
<dbReference type="AlphaFoldDB" id="A0A8X7T1R0"/>
<evidence type="ECO:0000256" key="1">
    <source>
        <dbReference type="SAM" id="MobiDB-lite"/>
    </source>
</evidence>
<protein>
    <submittedName>
        <fullName evidence="2">Uncharacterized protein</fullName>
    </submittedName>
</protein>
<reference evidence="2" key="1">
    <citation type="submission" date="2016-04" db="EMBL/GenBank/DDBJ databases">
        <authorList>
            <person name="Nguyen H.D."/>
            <person name="Samba Siva P."/>
            <person name="Cullis J."/>
            <person name="Levesque C.A."/>
            <person name="Hambleton S."/>
        </authorList>
    </citation>
    <scope>NUCLEOTIDE SEQUENCE</scope>
    <source>
        <strain evidence="2">DAOMC 236422</strain>
    </source>
</reference>
<evidence type="ECO:0000313" key="3">
    <source>
        <dbReference type="Proteomes" id="UP000078113"/>
    </source>
</evidence>
<dbReference type="Proteomes" id="UP000078113">
    <property type="component" value="Unassembled WGS sequence"/>
</dbReference>
<feature type="compositionally biased region" description="Acidic residues" evidence="1">
    <location>
        <begin position="775"/>
        <end position="801"/>
    </location>
</feature>
<feature type="compositionally biased region" description="Basic and acidic residues" evidence="1">
    <location>
        <begin position="751"/>
        <end position="761"/>
    </location>
</feature>
<feature type="region of interest" description="Disordered" evidence="1">
    <location>
        <begin position="531"/>
        <end position="575"/>
    </location>
</feature>
<name>A0A8X7T1R0_9BASI</name>
<feature type="compositionally biased region" description="Polar residues" evidence="1">
    <location>
        <begin position="344"/>
        <end position="360"/>
    </location>
</feature>
<feature type="region of interest" description="Disordered" evidence="1">
    <location>
        <begin position="1"/>
        <end position="459"/>
    </location>
</feature>
<sequence>MAPAAGTARQQRTYARKAGPAALASIAASSSRTRTASTAQQWFSPSTPTSPSGASTASTAPSLSPFDTHPSHKTPASRTSKTAAPHTNSPPSSVPNTMLPEARTLNVVLTKRVRKPSVKAREMASLRSASVDSPDGLASVVGVRKRSFASIQTRDDDPEPADDSPCIPRNKRARITRDEPGPSTVVAPSPPFWVEVPLRSQPREVIKEPTSSSSNKSDMAAPLSTIPLRKQQQEKQQQEPMQLTRAVTPPRQMATNKSPPPPPASALRLANFDRSSRERRQHNQRHGIVRTASGYEPTPSGPSRFVDLSTSPSSSRNADGEATTRPSPIEFISPSQLGAILRDPNSSSSRTRTKDASSYLSKMVEDTSSRSTESRSRSRDMLKLALLGKDKISPQLPRLGPAFQEKSKGKGKARAIDPVSPAPSPLPTSSQPRSSPTNPLGADVEALQPFPASKPYRTPEERLVLACKNKYGDNFVSREGWPVDKWMELKTPERRQAAASRLQLEIFFGIRDEDGRLGSSPDYFLKRRHAVQRHAEPLSKSSPVRQAEGSSKGRLAKASSEPDSSPPRTKTASTLTDKERFDFYYGKYGDKFATREGWSEERYLVLKSPERKRARAARARLEQAFEKGTVEPATPIQGAGVRDLERYEFYRDQIPKEFITSYGWKDDGFDLFPNPWSGKGSAEAANLSLRSPPPGMSVAEWWPLRRTLPPRYAGTEPPPLELKASRDLPPTSFYAQNKREEMSPSPPSRRIVSERFEDVLKAGEGGEEEEKRETEEEDELDDEEEEEEDGEGDDDEEEMDGEFLTSSDLDELEDILPGEDEEEDDGDIQKRRRRLRTYFESVGARSDPPMPRLRKNRHRAADGSPETPLRQIKAGHKRRH</sequence>
<keyword evidence="3" id="KW-1185">Reference proteome</keyword>
<proteinExistence type="predicted"/>
<feature type="region of interest" description="Disordered" evidence="1">
    <location>
        <begin position="708"/>
        <end position="880"/>
    </location>
</feature>
<gene>
    <name evidence="2" type="ORF">A4X09_0g6640</name>
</gene>
<comment type="caution">
    <text evidence="2">The sequence shown here is derived from an EMBL/GenBank/DDBJ whole genome shotgun (WGS) entry which is preliminary data.</text>
</comment>
<feature type="compositionally biased region" description="Polar residues" evidence="1">
    <location>
        <begin position="427"/>
        <end position="438"/>
    </location>
</feature>
<organism evidence="2 3">
    <name type="scientific">Tilletia walkeri</name>
    <dbReference type="NCBI Taxonomy" id="117179"/>
    <lineage>
        <taxon>Eukaryota</taxon>
        <taxon>Fungi</taxon>
        <taxon>Dikarya</taxon>
        <taxon>Basidiomycota</taxon>
        <taxon>Ustilaginomycotina</taxon>
        <taxon>Exobasidiomycetes</taxon>
        <taxon>Tilletiales</taxon>
        <taxon>Tilletiaceae</taxon>
        <taxon>Tilletia</taxon>
    </lineage>
</organism>
<feature type="compositionally biased region" description="Low complexity" evidence="1">
    <location>
        <begin position="21"/>
        <end position="65"/>
    </location>
</feature>
<accession>A0A8X7T1R0</accession>
<reference evidence="2" key="2">
    <citation type="journal article" date="2019" name="IMA Fungus">
        <title>Genome sequencing and comparison of five Tilletia species to identify candidate genes for the detection of regulated species infecting wheat.</title>
        <authorList>
            <person name="Nguyen H.D.T."/>
            <person name="Sultana T."/>
            <person name="Kesanakurti P."/>
            <person name="Hambleton S."/>
        </authorList>
    </citation>
    <scope>NUCLEOTIDE SEQUENCE</scope>
    <source>
        <strain evidence="2">DAOMC 236422</strain>
    </source>
</reference>
<feature type="compositionally biased region" description="Polar residues" evidence="1">
    <location>
        <begin position="74"/>
        <end position="96"/>
    </location>
</feature>